<accession>A0A556AIU8</accession>
<keyword evidence="4" id="KW-1003">Cell membrane</keyword>
<dbReference type="InterPro" id="IPR027417">
    <property type="entry name" value="P-loop_NTPase"/>
</dbReference>
<dbReference type="PROSITE" id="PS00211">
    <property type="entry name" value="ABC_TRANSPORTER_1"/>
    <property type="match status" value="1"/>
</dbReference>
<evidence type="ECO:0000256" key="2">
    <source>
        <dbReference type="ARBA" id="ARBA00005417"/>
    </source>
</evidence>
<feature type="domain" description="ABC transporter" evidence="8">
    <location>
        <begin position="44"/>
        <end position="293"/>
    </location>
</feature>
<keyword evidence="5" id="KW-0547">Nucleotide-binding</keyword>
<name>A0A556AIU8_9BURK</name>
<sequence length="304" mass="33163">MVDLAVSRAGHPWHDRSVLPAGRRRVRCNRPQEAPMTAPLLEILDYSGAFRAVNGELKPVLHEVGYRIMPGTITAVVGETGSGKSLTALSILGLLPATFVRLSGEIRFKGRNILDLDASASRRLRGEQISMVFQDARAALNPVFTIGRQLADTHQLHHGGSRRAAMAQAVEALRRVHIPEPERRARQYPHEFSGGMAQRAMIALAALICQPELLIMDEPTTGLDVTTQAEIMALIVDLARTRGLTVCLITHDLGVVVETCDAVVVMNAGRVVETGTTEQIFTAPREQYTRRLLAASQLGEEEAV</sequence>
<keyword evidence="3" id="KW-0813">Transport</keyword>
<protein>
    <submittedName>
        <fullName evidence="9">ABC transporter ATP-binding protein</fullName>
    </submittedName>
</protein>
<keyword evidence="7" id="KW-0472">Membrane</keyword>
<dbReference type="PANTHER" id="PTHR43297">
    <property type="entry name" value="OLIGOPEPTIDE TRANSPORT ATP-BINDING PROTEIN APPD"/>
    <property type="match status" value="1"/>
</dbReference>
<dbReference type="GO" id="GO:0005524">
    <property type="term" value="F:ATP binding"/>
    <property type="evidence" value="ECO:0007669"/>
    <property type="project" value="UniProtKB-KW"/>
</dbReference>
<dbReference type="Gene3D" id="3.40.50.300">
    <property type="entry name" value="P-loop containing nucleotide triphosphate hydrolases"/>
    <property type="match status" value="1"/>
</dbReference>
<dbReference type="EMBL" id="VLTJ01000029">
    <property type="protein sequence ID" value="TSH92796.1"/>
    <property type="molecule type" value="Genomic_DNA"/>
</dbReference>
<dbReference type="GO" id="GO:0016887">
    <property type="term" value="F:ATP hydrolysis activity"/>
    <property type="evidence" value="ECO:0007669"/>
    <property type="project" value="InterPro"/>
</dbReference>
<dbReference type="AlphaFoldDB" id="A0A556AIU8"/>
<evidence type="ECO:0000313" key="10">
    <source>
        <dbReference type="Proteomes" id="UP000318405"/>
    </source>
</evidence>
<dbReference type="OrthoDB" id="9802772at2"/>
<keyword evidence="10" id="KW-1185">Reference proteome</keyword>
<evidence type="ECO:0000259" key="8">
    <source>
        <dbReference type="PROSITE" id="PS50893"/>
    </source>
</evidence>
<dbReference type="InterPro" id="IPR017871">
    <property type="entry name" value="ABC_transporter-like_CS"/>
</dbReference>
<dbReference type="Proteomes" id="UP000318405">
    <property type="component" value="Unassembled WGS sequence"/>
</dbReference>
<comment type="caution">
    <text evidence="9">The sequence shown here is derived from an EMBL/GenBank/DDBJ whole genome shotgun (WGS) entry which is preliminary data.</text>
</comment>
<dbReference type="InterPro" id="IPR003593">
    <property type="entry name" value="AAA+_ATPase"/>
</dbReference>
<dbReference type="Pfam" id="PF00005">
    <property type="entry name" value="ABC_tran"/>
    <property type="match status" value="1"/>
</dbReference>
<gene>
    <name evidence="9" type="ORF">FOZ76_15445</name>
</gene>
<dbReference type="InterPro" id="IPR050388">
    <property type="entry name" value="ABC_Ni/Peptide_Import"/>
</dbReference>
<reference evidence="9 10" key="1">
    <citation type="submission" date="2019-07" db="EMBL/GenBank/DDBJ databases">
        <title>Qingshengfaniella alkalisoli gen. nov., sp. nov., isolated from saline soil.</title>
        <authorList>
            <person name="Xu L."/>
            <person name="Huang X.-X."/>
            <person name="Sun J.-Q."/>
        </authorList>
    </citation>
    <scope>NUCLEOTIDE SEQUENCE [LARGE SCALE GENOMIC DNA]</scope>
    <source>
        <strain evidence="9 10">DSM 27279</strain>
    </source>
</reference>
<comment type="similarity">
    <text evidence="2">Belongs to the ABC transporter superfamily.</text>
</comment>
<evidence type="ECO:0000256" key="6">
    <source>
        <dbReference type="ARBA" id="ARBA00022840"/>
    </source>
</evidence>
<evidence type="ECO:0000256" key="1">
    <source>
        <dbReference type="ARBA" id="ARBA00004417"/>
    </source>
</evidence>
<evidence type="ECO:0000256" key="7">
    <source>
        <dbReference type="ARBA" id="ARBA00023136"/>
    </source>
</evidence>
<dbReference type="SMART" id="SM00382">
    <property type="entry name" value="AAA"/>
    <property type="match status" value="1"/>
</dbReference>
<keyword evidence="6 9" id="KW-0067">ATP-binding</keyword>
<evidence type="ECO:0000256" key="5">
    <source>
        <dbReference type="ARBA" id="ARBA00022741"/>
    </source>
</evidence>
<dbReference type="InterPro" id="IPR003439">
    <property type="entry name" value="ABC_transporter-like_ATP-bd"/>
</dbReference>
<dbReference type="CDD" id="cd03257">
    <property type="entry name" value="ABC_NikE_OppD_transporters"/>
    <property type="match status" value="1"/>
</dbReference>
<evidence type="ECO:0000313" key="9">
    <source>
        <dbReference type="EMBL" id="TSH92796.1"/>
    </source>
</evidence>
<comment type="subcellular location">
    <subcellularLocation>
        <location evidence="1">Cell inner membrane</location>
        <topology evidence="1">Peripheral membrane protein</topology>
    </subcellularLocation>
</comment>
<evidence type="ECO:0000256" key="3">
    <source>
        <dbReference type="ARBA" id="ARBA00022448"/>
    </source>
</evidence>
<dbReference type="PANTHER" id="PTHR43297:SF2">
    <property type="entry name" value="DIPEPTIDE TRANSPORT ATP-BINDING PROTEIN DPPD"/>
    <property type="match status" value="1"/>
</dbReference>
<organism evidence="9 10">
    <name type="scientific">Verticiella sediminum</name>
    <dbReference type="NCBI Taxonomy" id="1247510"/>
    <lineage>
        <taxon>Bacteria</taxon>
        <taxon>Pseudomonadati</taxon>
        <taxon>Pseudomonadota</taxon>
        <taxon>Betaproteobacteria</taxon>
        <taxon>Burkholderiales</taxon>
        <taxon>Alcaligenaceae</taxon>
        <taxon>Verticiella</taxon>
    </lineage>
</organism>
<evidence type="ECO:0000256" key="4">
    <source>
        <dbReference type="ARBA" id="ARBA00022475"/>
    </source>
</evidence>
<proteinExistence type="inferred from homology"/>
<dbReference type="PROSITE" id="PS50893">
    <property type="entry name" value="ABC_TRANSPORTER_2"/>
    <property type="match status" value="1"/>
</dbReference>
<dbReference type="SUPFAM" id="SSF52540">
    <property type="entry name" value="P-loop containing nucleoside triphosphate hydrolases"/>
    <property type="match status" value="1"/>
</dbReference>
<dbReference type="GO" id="GO:0005886">
    <property type="term" value="C:plasma membrane"/>
    <property type="evidence" value="ECO:0007669"/>
    <property type="project" value="UniProtKB-SubCell"/>
</dbReference>